<accession>A0A4Y9S652</accession>
<organism evidence="3 4">
    <name type="scientific">Duganella callida</name>
    <dbReference type="NCBI Taxonomy" id="2561932"/>
    <lineage>
        <taxon>Bacteria</taxon>
        <taxon>Pseudomonadati</taxon>
        <taxon>Pseudomonadota</taxon>
        <taxon>Betaproteobacteria</taxon>
        <taxon>Burkholderiales</taxon>
        <taxon>Oxalobacteraceae</taxon>
        <taxon>Telluria group</taxon>
        <taxon>Duganella</taxon>
    </lineage>
</organism>
<name>A0A4Y9S652_9BURK</name>
<evidence type="ECO:0000256" key="1">
    <source>
        <dbReference type="SAM" id="SignalP"/>
    </source>
</evidence>
<keyword evidence="4" id="KW-1185">Reference proteome</keyword>
<proteinExistence type="predicted"/>
<evidence type="ECO:0000259" key="2">
    <source>
        <dbReference type="Pfam" id="PF07589"/>
    </source>
</evidence>
<feature type="chain" id="PRO_5021314723" evidence="1">
    <location>
        <begin position="35"/>
        <end position="468"/>
    </location>
</feature>
<gene>
    <name evidence="3" type="ORF">E4L98_22215</name>
</gene>
<evidence type="ECO:0000313" key="3">
    <source>
        <dbReference type="EMBL" id="TFW16851.1"/>
    </source>
</evidence>
<dbReference type="OrthoDB" id="8755238at2"/>
<dbReference type="NCBIfam" id="TIGR02595">
    <property type="entry name" value="PEP_CTERM"/>
    <property type="match status" value="2"/>
</dbReference>
<sequence>MLDRELKRASVWLARAGAALGFSMGMMMAAPAHAEVTAIEQMQGWITNFGMPNRPGPDSNNYTGNETGRRFNSWASFYIPAGQYASATLSLTPSFYGDAPPSVIGLFDVDTPYSTMQEDVFLGAGVYKDLGSGRQYGSATLYDSPVTITLNGRALADINAKAGGYFLIGFTNQTMNALPLTAPDGGIYISGFGRNQNLMELHLAAVPEPSTWAAMLAGLSLLLWRSRQLRRRSALAATAALAALALAPAAQADTIDFEHLSNVGWLNGGDGFSAGGYAFQAEYVPIDDQDTGNGLVGALLDGGYAGLCTDGGLTCPTNASGHYYGGLNDGQLNMTAASGHGPVKLAAFDASFIGGQQLVYPDVAGVLQLRGIRANGTSFEEAYTLGAPVNGFAHYETSAAFRAEDFVQISFFAYSCDFEQNCVAFGSSAGQFGLDNLQIAAVPEPSTYLMLSLGLGLITLAGVRRRAV</sequence>
<comment type="caution">
    <text evidence="3">The sequence shown here is derived from an EMBL/GenBank/DDBJ whole genome shotgun (WGS) entry which is preliminary data.</text>
</comment>
<keyword evidence="1" id="KW-0732">Signal</keyword>
<dbReference type="EMBL" id="SPVG01000221">
    <property type="protein sequence ID" value="TFW16851.1"/>
    <property type="molecule type" value="Genomic_DNA"/>
</dbReference>
<protein>
    <submittedName>
        <fullName evidence="3">PEP-CTERM sorting domain-containing protein</fullName>
    </submittedName>
</protein>
<reference evidence="3 4" key="1">
    <citation type="submission" date="2019-03" db="EMBL/GenBank/DDBJ databases">
        <title>Draft Genome Sequence of Duganella callidus sp. nov., a Novel Duganella Species Isolated from Cultivated Soil.</title>
        <authorList>
            <person name="Raths R."/>
            <person name="Peta V."/>
            <person name="Bucking H."/>
        </authorList>
    </citation>
    <scope>NUCLEOTIDE SEQUENCE [LARGE SCALE GENOMIC DNA]</scope>
    <source>
        <strain evidence="3 4">DN04</strain>
    </source>
</reference>
<feature type="domain" description="Ice-binding protein C-terminal" evidence="2">
    <location>
        <begin position="441"/>
        <end position="466"/>
    </location>
</feature>
<dbReference type="Proteomes" id="UP000297729">
    <property type="component" value="Unassembled WGS sequence"/>
</dbReference>
<dbReference type="AlphaFoldDB" id="A0A4Y9S652"/>
<evidence type="ECO:0000313" key="4">
    <source>
        <dbReference type="Proteomes" id="UP000297729"/>
    </source>
</evidence>
<dbReference type="NCBIfam" id="NF038120">
    <property type="entry name" value="PEP_CTERM_QFxxD"/>
    <property type="match status" value="1"/>
</dbReference>
<dbReference type="InterPro" id="IPR013424">
    <property type="entry name" value="Ice-binding_C"/>
</dbReference>
<feature type="signal peptide" evidence="1">
    <location>
        <begin position="1"/>
        <end position="34"/>
    </location>
</feature>
<dbReference type="Pfam" id="PF07589">
    <property type="entry name" value="PEP-CTERM"/>
    <property type="match status" value="1"/>
</dbReference>